<organism evidence="1 2">
    <name type="scientific">Cupriavidus taiwanensis</name>
    <dbReference type="NCBI Taxonomy" id="164546"/>
    <lineage>
        <taxon>Bacteria</taxon>
        <taxon>Pseudomonadati</taxon>
        <taxon>Pseudomonadota</taxon>
        <taxon>Betaproteobacteria</taxon>
        <taxon>Burkholderiales</taxon>
        <taxon>Burkholderiaceae</taxon>
        <taxon>Cupriavidus</taxon>
    </lineage>
</organism>
<sequence>MLQMRQRRRIYSTETQKALMWERWRKGDTLAQIARLFDRYHSSIQGYRGFSPRLAEYSQRNDTAPGWP</sequence>
<reference evidence="1 2" key="1">
    <citation type="submission" date="2018-01" db="EMBL/GenBank/DDBJ databases">
        <authorList>
            <person name="Gaut B.S."/>
            <person name="Morton B.R."/>
            <person name="Clegg M.T."/>
            <person name="Duvall M.R."/>
        </authorList>
    </citation>
    <scope>NUCLEOTIDE SEQUENCE [LARGE SCALE GENOMIC DNA]</scope>
    <source>
        <strain evidence="1">Cupriavidus taiwanensis LMG 19425</strain>
    </source>
</reference>
<gene>
    <name evidence="1" type="ORF">CT19425_U380024</name>
</gene>
<name>A0A375I7Y9_9BURK</name>
<dbReference type="Proteomes" id="UP000255505">
    <property type="component" value="Unassembled WGS sequence"/>
</dbReference>
<protein>
    <submittedName>
        <fullName evidence="1">Uncharacterized protein</fullName>
    </submittedName>
</protein>
<proteinExistence type="predicted"/>
<dbReference type="AlphaFoldDB" id="A0A375I7Y9"/>
<accession>A0A375I7Y9</accession>
<dbReference type="EMBL" id="OOEF01000032">
    <property type="protein sequence ID" value="SPK70170.1"/>
    <property type="molecule type" value="Genomic_DNA"/>
</dbReference>
<evidence type="ECO:0000313" key="2">
    <source>
        <dbReference type="Proteomes" id="UP000255505"/>
    </source>
</evidence>
<evidence type="ECO:0000313" key="1">
    <source>
        <dbReference type="EMBL" id="SPK70170.1"/>
    </source>
</evidence>